<dbReference type="AlphaFoldDB" id="A0AAN9M3A6"/>
<comment type="caution">
    <text evidence="1">The sequence shown here is derived from an EMBL/GenBank/DDBJ whole genome shotgun (WGS) entry which is preliminary data.</text>
</comment>
<sequence>MLNGEKDGAEESRESIAERAGVGVCVSVAYSCVQLFAVSAPLNFCNNTNKGKKCMHLHSTKTQVMWNMFADATNKRDAFTLVYLPCAAASAATRPVSAAWMCYVAAAPR</sequence>
<protein>
    <submittedName>
        <fullName evidence="1">Uncharacterized protein</fullName>
    </submittedName>
</protein>
<gene>
    <name evidence="1" type="ORF">VNO80_21975</name>
</gene>
<proteinExistence type="predicted"/>
<dbReference type="Proteomes" id="UP001374584">
    <property type="component" value="Unassembled WGS sequence"/>
</dbReference>
<reference evidence="1 2" key="1">
    <citation type="submission" date="2024-01" db="EMBL/GenBank/DDBJ databases">
        <title>The genomes of 5 underutilized Papilionoideae crops provide insights into root nodulation and disease resistanc.</title>
        <authorList>
            <person name="Jiang F."/>
        </authorList>
    </citation>
    <scope>NUCLEOTIDE SEQUENCE [LARGE SCALE GENOMIC DNA]</scope>
    <source>
        <strain evidence="1">JINMINGXINNONG_FW02</strain>
        <tissue evidence="1">Leaves</tissue>
    </source>
</reference>
<name>A0AAN9M3A6_PHACN</name>
<dbReference type="PROSITE" id="PS51257">
    <property type="entry name" value="PROKAR_LIPOPROTEIN"/>
    <property type="match status" value="1"/>
</dbReference>
<dbReference type="EMBL" id="JAYMYR010000008">
    <property type="protein sequence ID" value="KAK7347445.1"/>
    <property type="molecule type" value="Genomic_DNA"/>
</dbReference>
<accession>A0AAN9M3A6</accession>
<keyword evidence="2" id="KW-1185">Reference proteome</keyword>
<evidence type="ECO:0000313" key="1">
    <source>
        <dbReference type="EMBL" id="KAK7347445.1"/>
    </source>
</evidence>
<organism evidence="1 2">
    <name type="scientific">Phaseolus coccineus</name>
    <name type="common">Scarlet runner bean</name>
    <name type="synonym">Phaseolus multiflorus</name>
    <dbReference type="NCBI Taxonomy" id="3886"/>
    <lineage>
        <taxon>Eukaryota</taxon>
        <taxon>Viridiplantae</taxon>
        <taxon>Streptophyta</taxon>
        <taxon>Embryophyta</taxon>
        <taxon>Tracheophyta</taxon>
        <taxon>Spermatophyta</taxon>
        <taxon>Magnoliopsida</taxon>
        <taxon>eudicotyledons</taxon>
        <taxon>Gunneridae</taxon>
        <taxon>Pentapetalae</taxon>
        <taxon>rosids</taxon>
        <taxon>fabids</taxon>
        <taxon>Fabales</taxon>
        <taxon>Fabaceae</taxon>
        <taxon>Papilionoideae</taxon>
        <taxon>50 kb inversion clade</taxon>
        <taxon>NPAAA clade</taxon>
        <taxon>indigoferoid/millettioid clade</taxon>
        <taxon>Phaseoleae</taxon>
        <taxon>Phaseolus</taxon>
    </lineage>
</organism>
<evidence type="ECO:0000313" key="2">
    <source>
        <dbReference type="Proteomes" id="UP001374584"/>
    </source>
</evidence>